<keyword evidence="3" id="KW-1185">Reference proteome</keyword>
<evidence type="ECO:0000256" key="1">
    <source>
        <dbReference type="SAM" id="MobiDB-lite"/>
    </source>
</evidence>
<dbReference type="AlphaFoldDB" id="A0AAJ7JF05"/>
<name>A0AAJ7JF05_9HYME</name>
<feature type="region of interest" description="Disordered" evidence="1">
    <location>
        <begin position="39"/>
        <end position="59"/>
    </location>
</feature>
<evidence type="ECO:0000313" key="4">
    <source>
        <dbReference type="RefSeq" id="XP_017891186.1"/>
    </source>
</evidence>
<proteinExistence type="predicted"/>
<evidence type="ECO:0000256" key="2">
    <source>
        <dbReference type="SAM" id="SignalP"/>
    </source>
</evidence>
<dbReference type="Proteomes" id="UP000694925">
    <property type="component" value="Unplaced"/>
</dbReference>
<dbReference type="RefSeq" id="XP_017891186.1">
    <property type="nucleotide sequence ID" value="XM_018035697.2"/>
</dbReference>
<evidence type="ECO:0000313" key="3">
    <source>
        <dbReference type="Proteomes" id="UP000694925"/>
    </source>
</evidence>
<dbReference type="GeneID" id="108631631"/>
<keyword evidence="2" id="KW-0732">Signal</keyword>
<gene>
    <name evidence="4" type="primary">LOC108631631</name>
</gene>
<feature type="signal peptide" evidence="2">
    <location>
        <begin position="1"/>
        <end position="15"/>
    </location>
</feature>
<reference evidence="4" key="1">
    <citation type="submission" date="2025-08" db="UniProtKB">
        <authorList>
            <consortium name="RefSeq"/>
        </authorList>
    </citation>
    <scope>IDENTIFICATION</scope>
    <source>
        <tissue evidence="4">Whole body</tissue>
    </source>
</reference>
<sequence>MKWIVIVLLCAVAYAQELSDADQSSDWYRFRREADPQGSITLDAQKPLSGPDRRPSLDLNYNQRVYDRNGANANAYGGVNVRPGQAASPHLGVNFGKDYRNGQLGGFVQGQRGPGGRISPSAGLQGSWRFRRDVDESMYLGEEEKPRFRREDSTGLIAKDLAGSKDNPSASIGWNQRVIERDGLTGDVFGGARVTSGKTPSPEFGATLRKDFDSGHVGGFARYDKNPLGSFSPSYGVDGSYKTENGWRTDLSASERRDPWGKSQSVGAGFGREFNNGNGYAGVITGAQKSPFGDWQPSIGANVGMKW</sequence>
<feature type="chain" id="PRO_5042503130" evidence="2">
    <location>
        <begin position="16"/>
        <end position="307"/>
    </location>
</feature>
<organism evidence="3 4">
    <name type="scientific">Ceratina calcarata</name>
    <dbReference type="NCBI Taxonomy" id="156304"/>
    <lineage>
        <taxon>Eukaryota</taxon>
        <taxon>Metazoa</taxon>
        <taxon>Ecdysozoa</taxon>
        <taxon>Arthropoda</taxon>
        <taxon>Hexapoda</taxon>
        <taxon>Insecta</taxon>
        <taxon>Pterygota</taxon>
        <taxon>Neoptera</taxon>
        <taxon>Endopterygota</taxon>
        <taxon>Hymenoptera</taxon>
        <taxon>Apocrita</taxon>
        <taxon>Aculeata</taxon>
        <taxon>Apoidea</taxon>
        <taxon>Anthophila</taxon>
        <taxon>Apidae</taxon>
        <taxon>Ceratina</taxon>
        <taxon>Zadontomerus</taxon>
    </lineage>
</organism>
<protein>
    <submittedName>
        <fullName evidence="4">Uncharacterized protein LOC108631631</fullName>
    </submittedName>
</protein>
<accession>A0AAJ7JF05</accession>
<dbReference type="KEGG" id="ccal:108631631"/>